<dbReference type="Proteomes" id="UP000887116">
    <property type="component" value="Unassembled WGS sequence"/>
</dbReference>
<dbReference type="GO" id="GO:0005829">
    <property type="term" value="C:cytosol"/>
    <property type="evidence" value="ECO:0007669"/>
    <property type="project" value="TreeGrafter"/>
</dbReference>
<name>A0A8X6KDJ0_TRICU</name>
<dbReference type="GO" id="GO:0003723">
    <property type="term" value="F:RNA binding"/>
    <property type="evidence" value="ECO:0007669"/>
    <property type="project" value="InterPro"/>
</dbReference>
<dbReference type="PROSITE" id="PS00028">
    <property type="entry name" value="ZINC_FINGER_C2H2_1"/>
    <property type="match status" value="1"/>
</dbReference>
<organism evidence="2 3">
    <name type="scientific">Trichonephila clavata</name>
    <name type="common">Joro spider</name>
    <name type="synonym">Nephila clavata</name>
    <dbReference type="NCBI Taxonomy" id="2740835"/>
    <lineage>
        <taxon>Eukaryota</taxon>
        <taxon>Metazoa</taxon>
        <taxon>Ecdysozoa</taxon>
        <taxon>Arthropoda</taxon>
        <taxon>Chelicerata</taxon>
        <taxon>Arachnida</taxon>
        <taxon>Araneae</taxon>
        <taxon>Araneomorphae</taxon>
        <taxon>Entelegynae</taxon>
        <taxon>Araneoidea</taxon>
        <taxon>Nephilidae</taxon>
        <taxon>Trichonephila</taxon>
    </lineage>
</organism>
<feature type="domain" description="C2H2-type" evidence="1">
    <location>
        <begin position="634"/>
        <end position="658"/>
    </location>
</feature>
<dbReference type="GO" id="GO:0016020">
    <property type="term" value="C:membrane"/>
    <property type="evidence" value="ECO:0007669"/>
    <property type="project" value="TreeGrafter"/>
</dbReference>
<comment type="caution">
    <text evidence="2">The sequence shown here is derived from an EMBL/GenBank/DDBJ whole genome shotgun (WGS) entry which is preliminary data.</text>
</comment>
<evidence type="ECO:0000259" key="1">
    <source>
        <dbReference type="PROSITE" id="PS00028"/>
    </source>
</evidence>
<evidence type="ECO:0000313" key="2">
    <source>
        <dbReference type="EMBL" id="GFQ69811.1"/>
    </source>
</evidence>
<proteinExistence type="predicted"/>
<reference evidence="2" key="1">
    <citation type="submission" date="2020-07" db="EMBL/GenBank/DDBJ databases">
        <title>Multicomponent nature underlies the extraordinary mechanical properties of spider dragline silk.</title>
        <authorList>
            <person name="Kono N."/>
            <person name="Nakamura H."/>
            <person name="Mori M."/>
            <person name="Yoshida Y."/>
            <person name="Ohtoshi R."/>
            <person name="Malay A.D."/>
            <person name="Moran D.A.P."/>
            <person name="Tomita M."/>
            <person name="Numata K."/>
            <person name="Arakawa K."/>
        </authorList>
    </citation>
    <scope>NUCLEOTIDE SEQUENCE</scope>
</reference>
<dbReference type="InterPro" id="IPR036322">
    <property type="entry name" value="WD40_repeat_dom_sf"/>
</dbReference>
<sequence length="712" mass="80250">MLERSLEMLHLTQLAKKNCMKMFKICGYRKVITKFLECQTSCGLNSIICTDANILSSWNFDELIQKQNEEMTGTSDTASLSPIDSLINLFATGNITVKKEFDDPLIDAIRSIDPAVLNKVCDVQLTNNYSGQEVVSKPIEPCTTNALVVSDSCPVLDSDMPSLTGSLKHILHELQNISTEEEKVKNNLQTADEKIQYYQTLLDEWRTKKIKFQSEEEILRNKRNTLVKSMNDLVTQEGMKISTESPRPLDASYNCEQPTTNVPKNNSNPNTTSFEKLPVEEDCFQSHKVTVRKEAEDNVICIDDEISILPKPEDLFPVIDLEQSNSSNSNSEENSSTDSILENCSNLKDLSAHKNAINTLQVYGNYLYTCSDDNTAKRFSLKDSAQTVTYYHEEKFVNRLCVEKIHGKIILFTSTSPSNVITVFNSQEGLKLNVFHVRCNIASMCRGKGKIYVALRAGMILTCDQKEQKELVNISEPIRCIDSTYQGGLNLLLVLSTKGHLSIRDADRSGLLIRYIKSPSHVPLFMTINNDYVYLSSAGCLSVLDISTGKFIKKYELAAAYTSLTVYKDHIFTTSFSGFVRCYSKSQIHDVRAYYGAGKKALTCIHACDDWVFTGNRFGKISVFKFDPEPAFPCQFGKCELVFSLVEDLLYHVLESDHRILPRAGSICPWRKCRVKLHMNWNKEAVCNHIQAHIISSAHTHFSTSSLYSLTS</sequence>
<dbReference type="InterPro" id="IPR042622">
    <property type="entry name" value="Znf106"/>
</dbReference>
<dbReference type="GO" id="GO:0017124">
    <property type="term" value="F:SH3 domain binding"/>
    <property type="evidence" value="ECO:0007669"/>
    <property type="project" value="TreeGrafter"/>
</dbReference>
<dbReference type="SUPFAM" id="SSF50978">
    <property type="entry name" value="WD40 repeat-like"/>
    <property type="match status" value="1"/>
</dbReference>
<dbReference type="AlphaFoldDB" id="A0A8X6KDJ0"/>
<gene>
    <name evidence="2" type="primary">Znf106</name>
    <name evidence="2" type="ORF">TNCT_62441</name>
</gene>
<accession>A0A8X6KDJ0</accession>
<dbReference type="OrthoDB" id="6431899at2759"/>
<dbReference type="InterPro" id="IPR013087">
    <property type="entry name" value="Znf_C2H2_type"/>
</dbReference>
<dbReference type="EMBL" id="BMAO01020781">
    <property type="protein sequence ID" value="GFQ69811.1"/>
    <property type="molecule type" value="Genomic_DNA"/>
</dbReference>
<keyword evidence="3" id="KW-1185">Reference proteome</keyword>
<dbReference type="PANTHER" id="PTHR14435">
    <property type="entry name" value="ZINC FINGER PROTEIN 106"/>
    <property type="match status" value="1"/>
</dbReference>
<dbReference type="PANTHER" id="PTHR14435:SF2">
    <property type="entry name" value="ZINC FINGER PROTEIN 106"/>
    <property type="match status" value="1"/>
</dbReference>
<protein>
    <submittedName>
        <fullName evidence="2">Zinc finger protein 106</fullName>
    </submittedName>
</protein>
<evidence type="ECO:0000313" key="3">
    <source>
        <dbReference type="Proteomes" id="UP000887116"/>
    </source>
</evidence>
<dbReference type="Gene3D" id="2.130.10.10">
    <property type="entry name" value="YVTN repeat-like/Quinoprotein amine dehydrogenase"/>
    <property type="match status" value="2"/>
</dbReference>
<dbReference type="InterPro" id="IPR015943">
    <property type="entry name" value="WD40/YVTN_repeat-like_dom_sf"/>
</dbReference>